<evidence type="ECO:0000259" key="2">
    <source>
        <dbReference type="SMART" id="SM00507"/>
    </source>
</evidence>
<evidence type="ECO:0000313" key="3">
    <source>
        <dbReference type="EMBL" id="TQE92725.1"/>
    </source>
</evidence>
<dbReference type="Gene3D" id="1.10.30.50">
    <property type="match status" value="1"/>
</dbReference>
<dbReference type="InterPro" id="IPR002711">
    <property type="entry name" value="HNH"/>
</dbReference>
<keyword evidence="3" id="KW-0540">Nuclease</keyword>
<dbReference type="PANTHER" id="PTHR33877:SF1">
    <property type="entry name" value="TYPE IV METHYL-DIRECTED RESTRICTION ENZYME ECOKMCRA"/>
    <property type="match status" value="1"/>
</dbReference>
<feature type="domain" description="HNH nuclease" evidence="2">
    <location>
        <begin position="52"/>
        <end position="106"/>
    </location>
</feature>
<dbReference type="GO" id="GO:0003676">
    <property type="term" value="F:nucleic acid binding"/>
    <property type="evidence" value="ECO:0007669"/>
    <property type="project" value="InterPro"/>
</dbReference>
<protein>
    <submittedName>
        <fullName evidence="3">HNH endonuclease</fullName>
    </submittedName>
</protein>
<accession>A0A540V7M9</accession>
<comment type="caution">
    <text evidence="3">The sequence shown here is derived from an EMBL/GenBank/DDBJ whole genome shotgun (WGS) entry which is preliminary data.</text>
</comment>
<gene>
    <name evidence="3" type="ORF">FKY71_19295</name>
</gene>
<dbReference type="CDD" id="cd00085">
    <property type="entry name" value="HNHc"/>
    <property type="match status" value="1"/>
</dbReference>
<dbReference type="Proteomes" id="UP000315400">
    <property type="component" value="Unassembled WGS sequence"/>
</dbReference>
<keyword evidence="3" id="KW-0378">Hydrolase</keyword>
<feature type="compositionally biased region" description="Basic and acidic residues" evidence="1">
    <location>
        <begin position="106"/>
        <end position="121"/>
    </location>
</feature>
<dbReference type="GO" id="GO:0008270">
    <property type="term" value="F:zinc ion binding"/>
    <property type="evidence" value="ECO:0007669"/>
    <property type="project" value="InterPro"/>
</dbReference>
<proteinExistence type="predicted"/>
<dbReference type="GO" id="GO:0004519">
    <property type="term" value="F:endonuclease activity"/>
    <property type="evidence" value="ECO:0007669"/>
    <property type="project" value="UniProtKB-KW"/>
</dbReference>
<sequence length="130" mass="14836">MPRRPPRPCSYPGCPRYATKRARCDQHQPVGWVADTQRGTRHERGYGTRWDKLRQRVLQRDDYLCQVCLSKGRVTPANEVDHITPKAQGGTDAEGNLQAICRSCHRDKTAKESTHARDQARRVGRGRSKV</sequence>
<dbReference type="InterPro" id="IPR003615">
    <property type="entry name" value="HNH_nuc"/>
</dbReference>
<dbReference type="AlphaFoldDB" id="A0A540V7M9"/>
<feature type="region of interest" description="Disordered" evidence="1">
    <location>
        <begin position="106"/>
        <end position="130"/>
    </location>
</feature>
<dbReference type="SMART" id="SM00507">
    <property type="entry name" value="HNHc"/>
    <property type="match status" value="1"/>
</dbReference>
<evidence type="ECO:0000256" key="1">
    <source>
        <dbReference type="SAM" id="MobiDB-lite"/>
    </source>
</evidence>
<dbReference type="InterPro" id="IPR052892">
    <property type="entry name" value="NA-targeting_endonuclease"/>
</dbReference>
<organism evidence="3 4">
    <name type="scientific">Spiribacter salinus</name>
    <dbReference type="NCBI Taxonomy" id="1335746"/>
    <lineage>
        <taxon>Bacteria</taxon>
        <taxon>Pseudomonadati</taxon>
        <taxon>Pseudomonadota</taxon>
        <taxon>Gammaproteobacteria</taxon>
        <taxon>Chromatiales</taxon>
        <taxon>Ectothiorhodospiraceae</taxon>
        <taxon>Spiribacter</taxon>
    </lineage>
</organism>
<name>A0A540V7M9_9GAMM</name>
<dbReference type="PANTHER" id="PTHR33877">
    <property type="entry name" value="SLL1193 PROTEIN"/>
    <property type="match status" value="1"/>
</dbReference>
<evidence type="ECO:0000313" key="4">
    <source>
        <dbReference type="Proteomes" id="UP000315400"/>
    </source>
</evidence>
<dbReference type="Pfam" id="PF01844">
    <property type="entry name" value="HNH"/>
    <property type="match status" value="1"/>
</dbReference>
<keyword evidence="3" id="KW-0255">Endonuclease</keyword>
<reference evidence="3 4" key="1">
    <citation type="submission" date="2019-06" db="EMBL/GenBank/DDBJ databases">
        <title>Metagenome assembled Genome of Spiribacter salinus SL48-SHIP from the microbial mat of Salt Lake 48 (Novosibirsk region, Russia).</title>
        <authorList>
            <person name="Shipova A."/>
            <person name="Rozanov A.S."/>
            <person name="Bryanskaya A.V."/>
            <person name="Peltek S.E."/>
        </authorList>
    </citation>
    <scope>NUCLEOTIDE SEQUENCE [LARGE SCALE GENOMIC DNA]</scope>
    <source>
        <strain evidence="3">SL48-SHIP-2</strain>
    </source>
</reference>
<dbReference type="EMBL" id="VIFK01000588">
    <property type="protein sequence ID" value="TQE92725.1"/>
    <property type="molecule type" value="Genomic_DNA"/>
</dbReference>